<dbReference type="AlphaFoldDB" id="B1YCP0"/>
<dbReference type="GO" id="GO:0051536">
    <property type="term" value="F:iron-sulfur cluster binding"/>
    <property type="evidence" value="ECO:0007669"/>
    <property type="project" value="UniProtKB-KW"/>
</dbReference>
<keyword evidence="3" id="KW-0479">Metal-binding</keyword>
<evidence type="ECO:0000256" key="1">
    <source>
        <dbReference type="ARBA" id="ARBA00001966"/>
    </source>
</evidence>
<protein>
    <submittedName>
        <fullName evidence="9">Aconitate hydratase 1</fullName>
        <ecNumber evidence="9">4.2.1.3</ecNumber>
    </submittedName>
</protein>
<dbReference type="NCBIfam" id="TIGR01341">
    <property type="entry name" value="aconitase_1"/>
    <property type="match status" value="1"/>
</dbReference>
<dbReference type="Gene3D" id="6.10.190.10">
    <property type="match status" value="1"/>
</dbReference>
<dbReference type="InterPro" id="IPR000573">
    <property type="entry name" value="AconitaseA/IPMdHydase_ssu_swvl"/>
</dbReference>
<evidence type="ECO:0000256" key="2">
    <source>
        <dbReference type="ARBA" id="ARBA00007185"/>
    </source>
</evidence>
<dbReference type="SUPFAM" id="SSF53732">
    <property type="entry name" value="Aconitase iron-sulfur domain"/>
    <property type="match status" value="1"/>
</dbReference>
<dbReference type="GO" id="GO:0003994">
    <property type="term" value="F:aconitate hydratase activity"/>
    <property type="evidence" value="ECO:0007669"/>
    <property type="project" value="UniProtKB-EC"/>
</dbReference>
<dbReference type="Pfam" id="PF00694">
    <property type="entry name" value="Aconitase_C"/>
    <property type="match status" value="1"/>
</dbReference>
<organism evidence="9 10">
    <name type="scientific">Pyrobaculum neutrophilum (strain DSM 2338 / JCM 9278 / NBRC 100436 / V24Sta)</name>
    <name type="common">Thermoproteus neutrophilus</name>
    <dbReference type="NCBI Taxonomy" id="444157"/>
    <lineage>
        <taxon>Archaea</taxon>
        <taxon>Thermoproteota</taxon>
        <taxon>Thermoprotei</taxon>
        <taxon>Thermoproteales</taxon>
        <taxon>Thermoproteaceae</taxon>
        <taxon>Pyrobaculum</taxon>
    </lineage>
</organism>
<dbReference type="FunFam" id="3.20.19.10:FF:000001">
    <property type="entry name" value="Aconitate hydratase"/>
    <property type="match status" value="1"/>
</dbReference>
<keyword evidence="10" id="KW-1185">Reference proteome</keyword>
<keyword evidence="6 9" id="KW-0456">Lyase</keyword>
<keyword evidence="5" id="KW-0411">Iron-sulfur</keyword>
<dbReference type="PROSITE" id="PS00450">
    <property type="entry name" value="ACONITASE_1"/>
    <property type="match status" value="1"/>
</dbReference>
<dbReference type="HOGENOM" id="CLU_013476_2_1_2"/>
<accession>B1YCP0</accession>
<comment type="cofactor">
    <cofactor evidence="1">
        <name>[4Fe-4S] cluster</name>
        <dbReference type="ChEBI" id="CHEBI:49883"/>
    </cofactor>
</comment>
<dbReference type="SUPFAM" id="SSF52016">
    <property type="entry name" value="LeuD/IlvD-like"/>
    <property type="match status" value="1"/>
</dbReference>
<comment type="similarity">
    <text evidence="2">Belongs to the aconitase/IPM isomerase family.</text>
</comment>
<evidence type="ECO:0000313" key="10">
    <source>
        <dbReference type="Proteomes" id="UP000001694"/>
    </source>
</evidence>
<dbReference type="Proteomes" id="UP000001694">
    <property type="component" value="Chromosome"/>
</dbReference>
<dbReference type="Pfam" id="PF00330">
    <property type="entry name" value="Aconitase"/>
    <property type="match status" value="1"/>
</dbReference>
<dbReference type="InterPro" id="IPR018136">
    <property type="entry name" value="Aconitase_4Fe-4S_BS"/>
</dbReference>
<dbReference type="InterPro" id="IPR001030">
    <property type="entry name" value="Acoase/IPM_deHydtase_lsu_aba"/>
</dbReference>
<dbReference type="KEGG" id="tne:Tneu_0614"/>
<dbReference type="Gene3D" id="3.30.499.10">
    <property type="entry name" value="Aconitase, domain 3"/>
    <property type="match status" value="2"/>
</dbReference>
<dbReference type="PRINTS" id="PR00415">
    <property type="entry name" value="ACONITASE"/>
</dbReference>
<proteinExistence type="inferred from homology"/>
<dbReference type="OrthoDB" id="255at2157"/>
<dbReference type="InterPro" id="IPR036008">
    <property type="entry name" value="Aconitase_4Fe-4S_dom"/>
</dbReference>
<dbReference type="PROSITE" id="PS01244">
    <property type="entry name" value="ACONITASE_2"/>
    <property type="match status" value="1"/>
</dbReference>
<dbReference type="EMBL" id="CP001014">
    <property type="protein sequence ID" value="ACB39553.1"/>
    <property type="molecule type" value="Genomic_DNA"/>
</dbReference>
<feature type="domain" description="Aconitase/3-isopropylmalate dehydratase large subunit alpha/beta/alpha" evidence="7">
    <location>
        <begin position="67"/>
        <end position="546"/>
    </location>
</feature>
<reference evidence="9" key="1">
    <citation type="submission" date="2008-03" db="EMBL/GenBank/DDBJ databases">
        <title>Complete sequence of Thermoproteus neutrophilus V24Sta.</title>
        <authorList>
            <consortium name="US DOE Joint Genome Institute"/>
            <person name="Copeland A."/>
            <person name="Lucas S."/>
            <person name="Lapidus A."/>
            <person name="Glavina del Rio T."/>
            <person name="Dalin E."/>
            <person name="Tice H."/>
            <person name="Bruce D."/>
            <person name="Goodwin L."/>
            <person name="Pitluck S."/>
            <person name="Sims D."/>
            <person name="Brettin T."/>
            <person name="Detter J.C."/>
            <person name="Han C."/>
            <person name="Kuske C.R."/>
            <person name="Schmutz J."/>
            <person name="Larimer F."/>
            <person name="Land M."/>
            <person name="Hauser L."/>
            <person name="Kyrpides N."/>
            <person name="Mikhailova N."/>
            <person name="Biddle J.F."/>
            <person name="Zhang Z."/>
            <person name="Fitz-Gibbon S.T."/>
            <person name="Lowe T.M."/>
            <person name="Saltikov C."/>
            <person name="House C.H."/>
            <person name="Richardson P."/>
        </authorList>
    </citation>
    <scope>NUCLEOTIDE SEQUENCE [LARGE SCALE GENOMIC DNA]</scope>
    <source>
        <strain evidence="9">V24Sta</strain>
    </source>
</reference>
<dbReference type="NCBIfam" id="NF009520">
    <property type="entry name" value="PRK12881.1"/>
    <property type="match status" value="1"/>
</dbReference>
<evidence type="ECO:0000313" key="9">
    <source>
        <dbReference type="EMBL" id="ACB39553.1"/>
    </source>
</evidence>
<dbReference type="RefSeq" id="WP_012349973.1">
    <property type="nucleotide sequence ID" value="NC_010525.1"/>
</dbReference>
<sequence>MRLDAIEVGGKAFRFYSLRSLRGEGYDVDRLPYSIRVLVENVMRNLDGRSITEEHLERLLRWSPKAPSGEVAIKISRVVMQDYTGVPAVVDLATMRDIAVKMGMDPSVVNPRVPVDLIIDHSVQVDFWGSREALRKNLELEIQRNRERYRFLKWAQQAFKNLRVFPPGTGIIHQVNLEHLAKVVVADGDLAYFETLVGMDSHTTMINGLGVVGWGVGGVEAEAAMLGEPITIKVPRVVGVYLYGEPRPGVTSTDIVLAITETLRKVDVVDAFVEFYGEGVRRLSVPDRATVANMAPEYGSTMGLFPVDENTLSYLRATGRPEEHVALVRRYYESQGVFGGVEGAEYSQVVEFDLSAVDRNVAGPTLPWQRRPLSEVPASFALFLQERKKRTRKAVEIEIDGRRVQFGDGDVVIAAITSCTNTSNPYLLAAAGLVAKRAVELGIRPPPYVKTSFAPGSRAAAEMLERSGLQRYLDELGFHVVAYGCTTCIGNSGPLPPPVAKAIREHDIVAAAVLSGNRNFEGRVHPDVKAAYLASPPLVVAYALAGTVLRDLEREPLAYTPEGRPVYLRDLWPRPEEVNRVVEEGMDPSAYVEKYSKIGELVPEWSALEAPSGLLYRWRADDTYIQPSPLFEGEAGVSDILGARALLILGDNITTDHISPAGGISADNPAGQYLLSLGVKPAEFNTFGARRGNWQVMVRGAFSSKGYRNKIGNLEGGLTVKQPEGRVMSVFEAAEAYRKEGTPVIVIAGKNYGAGSSRDWAAKGPKLLGVKAVVAESFERIHRSNLAMVGILPIQLPPGVTVDSLRLDGTETFDILGISDGLAPGKEVTLRIRRRDGSAEEVRAKLAIYTWAEAEYIKHGGILPYVLKRILGAELKNR</sequence>
<dbReference type="InterPro" id="IPR006249">
    <property type="entry name" value="Aconitase/IRP2"/>
</dbReference>
<evidence type="ECO:0000256" key="6">
    <source>
        <dbReference type="ARBA" id="ARBA00023239"/>
    </source>
</evidence>
<name>B1YCP0_PYRNV</name>
<dbReference type="InterPro" id="IPR015928">
    <property type="entry name" value="Aconitase/3IPM_dehydase_swvl"/>
</dbReference>
<evidence type="ECO:0000256" key="4">
    <source>
        <dbReference type="ARBA" id="ARBA00023004"/>
    </source>
</evidence>
<evidence type="ECO:0000256" key="3">
    <source>
        <dbReference type="ARBA" id="ARBA00022723"/>
    </source>
</evidence>
<dbReference type="InterPro" id="IPR015931">
    <property type="entry name" value="Acnase/IPM_dHydase_lsu_aba_1/3"/>
</dbReference>
<dbReference type="NCBIfam" id="NF006757">
    <property type="entry name" value="PRK09277.1"/>
    <property type="match status" value="1"/>
</dbReference>
<evidence type="ECO:0000256" key="5">
    <source>
        <dbReference type="ARBA" id="ARBA00023014"/>
    </source>
</evidence>
<dbReference type="EC" id="4.2.1.3" evidence="9"/>
<dbReference type="PANTHER" id="PTHR11670">
    <property type="entry name" value="ACONITASE/IRON-RESPONSIVE ELEMENT FAMILY MEMBER"/>
    <property type="match status" value="1"/>
</dbReference>
<dbReference type="Gene3D" id="3.20.19.10">
    <property type="entry name" value="Aconitase, domain 4"/>
    <property type="match status" value="1"/>
</dbReference>
<dbReference type="CDD" id="cd01586">
    <property type="entry name" value="AcnA_IRP"/>
    <property type="match status" value="1"/>
</dbReference>
<evidence type="ECO:0000259" key="7">
    <source>
        <dbReference type="Pfam" id="PF00330"/>
    </source>
</evidence>
<dbReference type="STRING" id="444157.Tneu_0614"/>
<keyword evidence="4" id="KW-0408">Iron</keyword>
<feature type="domain" description="Aconitase A/isopropylmalate dehydratase small subunit swivel" evidence="8">
    <location>
        <begin position="673"/>
        <end position="797"/>
    </location>
</feature>
<evidence type="ECO:0000259" key="8">
    <source>
        <dbReference type="Pfam" id="PF00694"/>
    </source>
</evidence>
<gene>
    <name evidence="9" type="ordered locus">Tneu_0614</name>
</gene>
<dbReference type="eggNOG" id="arCOG01697">
    <property type="taxonomic scope" value="Archaea"/>
</dbReference>
<dbReference type="GO" id="GO:0046872">
    <property type="term" value="F:metal ion binding"/>
    <property type="evidence" value="ECO:0007669"/>
    <property type="project" value="UniProtKB-KW"/>
</dbReference>
<dbReference type="GeneID" id="6165415"/>